<gene>
    <name evidence="1" type="ORF">LQ567_09910</name>
</gene>
<dbReference type="EMBL" id="JAJNEC010000005">
    <property type="protein sequence ID" value="MCD2423077.1"/>
    <property type="molecule type" value="Genomic_DNA"/>
</dbReference>
<dbReference type="RefSeq" id="WP_231004347.1">
    <property type="nucleotide sequence ID" value="NZ_JAJNEC010000005.1"/>
</dbReference>
<dbReference type="Pfam" id="PF12875">
    <property type="entry name" value="DUF3826"/>
    <property type="match status" value="1"/>
</dbReference>
<sequence length="230" mass="26142">MKYFFYRKNKGTFTKSVLIVVFTIFNLSVVCGQDGSGDMAYRQAIGQRAYKIVAPLALKDSTLFYKVKETVAAQYIALSKLDEKQEAAVRIIKEATADKAAVTQKINEAAAKTEADRTQLHRQYIQNLAALLTKEQIDVIKNGMTYNVLPITYKGYLEMIPRLTTEEQKFIMEALTEAREHAMDAGSSEKKHAWFGKYKGRINNYLSSRGYDVNKESKAWQERVKAGQKQ</sequence>
<proteinExistence type="predicted"/>
<organism evidence="1 2">
    <name type="scientific">Niabella pedocola</name>
    <dbReference type="NCBI Taxonomy" id="1752077"/>
    <lineage>
        <taxon>Bacteria</taxon>
        <taxon>Pseudomonadati</taxon>
        <taxon>Bacteroidota</taxon>
        <taxon>Chitinophagia</taxon>
        <taxon>Chitinophagales</taxon>
        <taxon>Chitinophagaceae</taxon>
        <taxon>Niabella</taxon>
    </lineage>
</organism>
<evidence type="ECO:0000313" key="1">
    <source>
        <dbReference type="EMBL" id="MCD2423077.1"/>
    </source>
</evidence>
<name>A0ABS8PRY5_9BACT</name>
<dbReference type="Proteomes" id="UP001199816">
    <property type="component" value="Unassembled WGS sequence"/>
</dbReference>
<keyword evidence="2" id="KW-1185">Reference proteome</keyword>
<dbReference type="InterPro" id="IPR024284">
    <property type="entry name" value="DUF3826"/>
</dbReference>
<protein>
    <submittedName>
        <fullName evidence="1">DUF3826 domain-containing protein</fullName>
    </submittedName>
</protein>
<comment type="caution">
    <text evidence="1">The sequence shown here is derived from an EMBL/GenBank/DDBJ whole genome shotgun (WGS) entry which is preliminary data.</text>
</comment>
<evidence type="ECO:0000313" key="2">
    <source>
        <dbReference type="Proteomes" id="UP001199816"/>
    </source>
</evidence>
<accession>A0ABS8PRY5</accession>
<reference evidence="1 2" key="1">
    <citation type="submission" date="2021-11" db="EMBL/GenBank/DDBJ databases">
        <title>Genomic of Niabella pedocola.</title>
        <authorList>
            <person name="Wu T."/>
        </authorList>
    </citation>
    <scope>NUCLEOTIDE SEQUENCE [LARGE SCALE GENOMIC DNA]</scope>
    <source>
        <strain evidence="1 2">JCM 31011</strain>
    </source>
</reference>